<dbReference type="Pfam" id="PF13439">
    <property type="entry name" value="Glyco_transf_4"/>
    <property type="match status" value="1"/>
</dbReference>
<dbReference type="SUPFAM" id="SSF53756">
    <property type="entry name" value="UDP-Glycosyltransferase/glycogen phosphorylase"/>
    <property type="match status" value="1"/>
</dbReference>
<dbReference type="OrthoDB" id="9768685at2"/>
<dbReference type="EMBL" id="MJEA01000014">
    <property type="protein sequence ID" value="OQO68719.1"/>
    <property type="molecule type" value="Genomic_DNA"/>
</dbReference>
<evidence type="ECO:0000313" key="5">
    <source>
        <dbReference type="Proteomes" id="UP000192477"/>
    </source>
</evidence>
<dbReference type="AlphaFoldDB" id="A0A1V8Y7Y7"/>
<dbReference type="InterPro" id="IPR001296">
    <property type="entry name" value="Glyco_trans_1"/>
</dbReference>
<dbReference type="GO" id="GO:0009103">
    <property type="term" value="P:lipopolysaccharide biosynthetic process"/>
    <property type="evidence" value="ECO:0007669"/>
    <property type="project" value="TreeGrafter"/>
</dbReference>
<dbReference type="Gene3D" id="3.40.50.2000">
    <property type="entry name" value="Glycogen Phosphorylase B"/>
    <property type="match status" value="2"/>
</dbReference>
<feature type="domain" description="Glycosyltransferase subfamily 4-like N-terminal" evidence="3">
    <location>
        <begin position="19"/>
        <end position="215"/>
    </location>
</feature>
<dbReference type="InterPro" id="IPR028098">
    <property type="entry name" value="Glyco_trans_4-like_N"/>
</dbReference>
<dbReference type="Proteomes" id="UP000192477">
    <property type="component" value="Unassembled WGS sequence"/>
</dbReference>
<dbReference type="RefSeq" id="WP_081184562.1">
    <property type="nucleotide sequence ID" value="NZ_MJEA01000014.1"/>
</dbReference>
<sequence length="392" mass="45320">MKILLVNFVCGIGSTGKICVDLYRGLTNLGHECCIAYGRGNKVDDIQTYKIGNNLNTLLHVVENRFFDNHGFASRKTTRDFVEFIEEYRPDIIHLHNIHGYYINTEILFEYLKSKSIPVIWTFHDAWPFSGHAAYIDYVGDKQLPQRNMHFSERFSYPKSFRDNSAANWKKKKKIFSDLKNCTIVTPSDWLKKMTEDSFFSECDIITINNGIDLSKYEKESENKRVNEPAKKNILAVANIWEKRKGLEDVIYFNNQLSDDYKFTIVGKVSKRLPSGITHISRTDSFDVLLDLYREADVFINPTYRDNFPTTNIESLAAGTPVITYDTGGSREAINDNVGFVVKQGSKKEFIEKIIEVKKNKYVRDSCKLQALKYDKANMIKAYIELYEKSLE</sequence>
<protein>
    <submittedName>
        <fullName evidence="4">Glycosyl transferase family 1</fullName>
    </submittedName>
</protein>
<evidence type="ECO:0000259" key="2">
    <source>
        <dbReference type="Pfam" id="PF00534"/>
    </source>
</evidence>
<comment type="caution">
    <text evidence="4">The sequence shown here is derived from an EMBL/GenBank/DDBJ whole genome shotgun (WGS) entry which is preliminary data.</text>
</comment>
<evidence type="ECO:0000256" key="1">
    <source>
        <dbReference type="ARBA" id="ARBA00022679"/>
    </source>
</evidence>
<name>A0A1V8Y7Y7_9ENTE</name>
<dbReference type="GO" id="GO:0016757">
    <property type="term" value="F:glycosyltransferase activity"/>
    <property type="evidence" value="ECO:0007669"/>
    <property type="project" value="InterPro"/>
</dbReference>
<accession>A0A1V8Y7Y7</accession>
<evidence type="ECO:0000259" key="3">
    <source>
        <dbReference type="Pfam" id="PF13439"/>
    </source>
</evidence>
<proteinExistence type="predicted"/>
<organism evidence="4 5">
    <name type="scientific">Enterococcus villorum</name>
    <dbReference type="NCBI Taxonomy" id="112904"/>
    <lineage>
        <taxon>Bacteria</taxon>
        <taxon>Bacillati</taxon>
        <taxon>Bacillota</taxon>
        <taxon>Bacilli</taxon>
        <taxon>Lactobacillales</taxon>
        <taxon>Enterococcaceae</taxon>
        <taxon>Enterococcus</taxon>
    </lineage>
</organism>
<dbReference type="PANTHER" id="PTHR46401:SF2">
    <property type="entry name" value="GLYCOSYLTRANSFERASE WBBK-RELATED"/>
    <property type="match status" value="1"/>
</dbReference>
<evidence type="ECO:0000313" key="4">
    <source>
        <dbReference type="EMBL" id="OQO68719.1"/>
    </source>
</evidence>
<feature type="domain" description="Glycosyl transferase family 1" evidence="2">
    <location>
        <begin position="219"/>
        <end position="369"/>
    </location>
</feature>
<gene>
    <name evidence="4" type="ORF">BH747_11160</name>
</gene>
<dbReference type="Pfam" id="PF00534">
    <property type="entry name" value="Glycos_transf_1"/>
    <property type="match status" value="1"/>
</dbReference>
<reference evidence="4 5" key="1">
    <citation type="journal article" date="2017" name="BMC Microbiol.">
        <title>Comparative genomics of Enterococcus spp. isolated from bovine feces.</title>
        <authorList>
            <person name="Beukers A.G."/>
            <person name="Zaheer R."/>
            <person name="Goji N."/>
            <person name="Amoako K.K."/>
            <person name="Chaves A.V."/>
            <person name="Ward M.P."/>
            <person name="McAllister T.A."/>
        </authorList>
    </citation>
    <scope>NUCLEOTIDE SEQUENCE [LARGE SCALE GENOMIC DNA]</scope>
    <source>
        <strain evidence="4 5">F1129D 143</strain>
    </source>
</reference>
<keyword evidence="1 4" id="KW-0808">Transferase</keyword>
<dbReference type="PANTHER" id="PTHR46401">
    <property type="entry name" value="GLYCOSYLTRANSFERASE WBBK-RELATED"/>
    <property type="match status" value="1"/>
</dbReference>
<dbReference type="STRING" id="112904.BH747_11160"/>